<organism evidence="2 3">
    <name type="scientific">Streptomyces abyssalis</name>
    <dbReference type="NCBI Taxonomy" id="933944"/>
    <lineage>
        <taxon>Bacteria</taxon>
        <taxon>Bacillati</taxon>
        <taxon>Actinomycetota</taxon>
        <taxon>Actinomycetes</taxon>
        <taxon>Kitasatosporales</taxon>
        <taxon>Streptomycetaceae</taxon>
        <taxon>Streptomyces</taxon>
    </lineage>
</organism>
<dbReference type="GO" id="GO:0008703">
    <property type="term" value="F:5-amino-6-(5-phosphoribosylamino)uracil reductase activity"/>
    <property type="evidence" value="ECO:0007669"/>
    <property type="project" value="InterPro"/>
</dbReference>
<evidence type="ECO:0000259" key="1">
    <source>
        <dbReference type="Pfam" id="PF01872"/>
    </source>
</evidence>
<dbReference type="Gene3D" id="3.40.430.10">
    <property type="entry name" value="Dihydrofolate Reductase, subunit A"/>
    <property type="match status" value="1"/>
</dbReference>
<reference evidence="2 3" key="1">
    <citation type="journal article" date="2016" name="Front. Microbiol.">
        <title>Comparative Genomics Analysis of Streptomyces Species Reveals Their Adaptation to the Marine Environment and Their Diversity at the Genomic Level.</title>
        <authorList>
            <person name="Tian X."/>
            <person name="Zhang Z."/>
            <person name="Yang T."/>
            <person name="Chen M."/>
            <person name="Li J."/>
            <person name="Chen F."/>
            <person name="Yang J."/>
            <person name="Li W."/>
            <person name="Zhang B."/>
            <person name="Zhang Z."/>
            <person name="Wu J."/>
            <person name="Zhang C."/>
            <person name="Long L."/>
            <person name="Xiao J."/>
        </authorList>
    </citation>
    <scope>NUCLEOTIDE SEQUENCE [LARGE SCALE GENOMIC DNA]</scope>
    <source>
        <strain evidence="2 3">SCSIO 10390</strain>
    </source>
</reference>
<feature type="domain" description="Bacterial bifunctional deaminase-reductase C-terminal" evidence="1">
    <location>
        <begin position="2"/>
        <end position="185"/>
    </location>
</feature>
<dbReference type="OrthoDB" id="195113at2"/>
<evidence type="ECO:0000313" key="3">
    <source>
        <dbReference type="Proteomes" id="UP000176087"/>
    </source>
</evidence>
<sequence length="193" mass="21399">MRKLTYFIAASVDGFIGRPDGEAGFFTEYVDEEFFEFLKSEFPETMPTHGRQPLGIDDLENQQFDTIVQGRASYDLALEAGVTSPYAHMRQYVASRTMEKSPDPAVEIISEDLRGRVRALKEEGGLGVYLCGGSVLAGELLDEIDELIVKTYPLVLGSGMPMFASGFGLERFALESVRTFGNGALVSRYSRER</sequence>
<dbReference type="RefSeq" id="WP_070013139.1">
    <property type="nucleotide sequence ID" value="NZ_LJGS01000044.1"/>
</dbReference>
<dbReference type="GO" id="GO:0009231">
    <property type="term" value="P:riboflavin biosynthetic process"/>
    <property type="evidence" value="ECO:0007669"/>
    <property type="project" value="InterPro"/>
</dbReference>
<keyword evidence="3" id="KW-1185">Reference proteome</keyword>
<dbReference type="AlphaFoldDB" id="A0A1E7JNH2"/>
<dbReference type="InterPro" id="IPR024072">
    <property type="entry name" value="DHFR-like_dom_sf"/>
</dbReference>
<dbReference type="PANTHER" id="PTHR38011">
    <property type="entry name" value="DIHYDROFOLATE REDUCTASE FAMILY PROTEIN (AFU_ORTHOLOGUE AFUA_8G06820)"/>
    <property type="match status" value="1"/>
</dbReference>
<dbReference type="InterPro" id="IPR050765">
    <property type="entry name" value="Riboflavin_Biosynth_HTPR"/>
</dbReference>
<dbReference type="EMBL" id="LJGT01000038">
    <property type="protein sequence ID" value="OEU89794.1"/>
    <property type="molecule type" value="Genomic_DNA"/>
</dbReference>
<evidence type="ECO:0000313" key="2">
    <source>
        <dbReference type="EMBL" id="OEU89794.1"/>
    </source>
</evidence>
<accession>A0A1E7JNH2</accession>
<name>A0A1E7JNH2_9ACTN</name>
<dbReference type="SUPFAM" id="SSF53597">
    <property type="entry name" value="Dihydrofolate reductase-like"/>
    <property type="match status" value="1"/>
</dbReference>
<dbReference type="InterPro" id="IPR002734">
    <property type="entry name" value="RibDG_C"/>
</dbReference>
<protein>
    <submittedName>
        <fullName evidence="2">Deaminase</fullName>
    </submittedName>
</protein>
<proteinExistence type="predicted"/>
<dbReference type="Pfam" id="PF01872">
    <property type="entry name" value="RibD_C"/>
    <property type="match status" value="1"/>
</dbReference>
<comment type="caution">
    <text evidence="2">The sequence shown here is derived from an EMBL/GenBank/DDBJ whole genome shotgun (WGS) entry which is preliminary data.</text>
</comment>
<gene>
    <name evidence="2" type="ORF">AN215_08835</name>
</gene>
<dbReference type="Proteomes" id="UP000176087">
    <property type="component" value="Unassembled WGS sequence"/>
</dbReference>
<dbReference type="STRING" id="933944.AN215_08835"/>
<dbReference type="PANTHER" id="PTHR38011:SF11">
    <property type="entry name" value="2,5-DIAMINO-6-RIBOSYLAMINO-4(3H)-PYRIMIDINONE 5'-PHOSPHATE REDUCTASE"/>
    <property type="match status" value="1"/>
</dbReference>
<dbReference type="PATRIC" id="fig|933944.5.peg.567"/>